<dbReference type="NCBIfam" id="TIGR00211">
    <property type="entry name" value="glyS"/>
    <property type="match status" value="1"/>
</dbReference>
<evidence type="ECO:0000256" key="3">
    <source>
        <dbReference type="ARBA" id="ARBA00022598"/>
    </source>
</evidence>
<dbReference type="GO" id="GO:0005524">
    <property type="term" value="F:ATP binding"/>
    <property type="evidence" value="ECO:0007669"/>
    <property type="project" value="UniProtKB-KW"/>
</dbReference>
<dbReference type="AlphaFoldDB" id="A0A7V8NUU6"/>
<keyword evidence="3 9" id="KW-0436">Ligase</keyword>
<comment type="catalytic activity">
    <reaction evidence="8">
        <text>tRNA(Gly) + glycine + ATP = glycyl-tRNA(Gly) + AMP + diphosphate</text>
        <dbReference type="Rhea" id="RHEA:16013"/>
        <dbReference type="Rhea" id="RHEA-COMP:9664"/>
        <dbReference type="Rhea" id="RHEA-COMP:9683"/>
        <dbReference type="ChEBI" id="CHEBI:30616"/>
        <dbReference type="ChEBI" id="CHEBI:33019"/>
        <dbReference type="ChEBI" id="CHEBI:57305"/>
        <dbReference type="ChEBI" id="CHEBI:78442"/>
        <dbReference type="ChEBI" id="CHEBI:78522"/>
        <dbReference type="ChEBI" id="CHEBI:456215"/>
        <dbReference type="EC" id="6.1.1.14"/>
    </reaction>
</comment>
<proteinExistence type="inferred from homology"/>
<evidence type="ECO:0000256" key="6">
    <source>
        <dbReference type="ARBA" id="ARBA00022917"/>
    </source>
</evidence>
<evidence type="ECO:0000256" key="2">
    <source>
        <dbReference type="ARBA" id="ARBA00012829"/>
    </source>
</evidence>
<protein>
    <recommendedName>
        <fullName evidence="2">glycine--tRNA ligase</fullName>
        <ecNumber evidence="2">6.1.1.14</ecNumber>
    </recommendedName>
</protein>
<gene>
    <name evidence="9" type="ORF">HRJ53_22705</name>
</gene>
<sequence>MKPPAKPRAIELLFEIGCEEIPAGMLPKAEEDLRLNLEKLLAAESLAKDATVETFSAPRRLSAWVRGLPMKQADVELEVTGPPKSVAYDAVGAPTRAALSFADKQRVQLNSLYLMQTAKGEYLATKQVKLGRTTEQILTAVLPRAVHDLTWPRSMTWTGLEGPRFIRPIRWVVAVLDGKPLNLQVAGIAAGNVTRGHRFLGSAAIHVRHFLDYEKKLQANGVIIRPARRLEKISREVQTFLKRSNYRIHEDPDLRRLVAYLNEYPTVIQGDFDPAFLSLPDEILITVMRDHQKYFAVEKKNGELAPQFLAVINSGKDAKG</sequence>
<dbReference type="InterPro" id="IPR015944">
    <property type="entry name" value="Gly-tRNA-synth_bsu"/>
</dbReference>
<evidence type="ECO:0000256" key="5">
    <source>
        <dbReference type="ARBA" id="ARBA00022840"/>
    </source>
</evidence>
<evidence type="ECO:0000256" key="8">
    <source>
        <dbReference type="ARBA" id="ARBA00047937"/>
    </source>
</evidence>
<dbReference type="Proteomes" id="UP000567293">
    <property type="component" value="Unassembled WGS sequence"/>
</dbReference>
<dbReference type="EC" id="6.1.1.14" evidence="2"/>
<reference evidence="9" key="1">
    <citation type="submission" date="2020-06" db="EMBL/GenBank/DDBJ databases">
        <title>Legume-microbial interactions unlock mineral nutrients during tropical forest succession.</title>
        <authorList>
            <person name="Epihov D.Z."/>
        </authorList>
    </citation>
    <scope>NUCLEOTIDE SEQUENCE [LARGE SCALE GENOMIC DNA]</scope>
    <source>
        <strain evidence="9">Pan2503</strain>
    </source>
</reference>
<dbReference type="GO" id="GO:0005829">
    <property type="term" value="C:cytosol"/>
    <property type="evidence" value="ECO:0007669"/>
    <property type="project" value="TreeGrafter"/>
</dbReference>
<name>A0A7V8NUU6_9BACT</name>
<evidence type="ECO:0000256" key="4">
    <source>
        <dbReference type="ARBA" id="ARBA00022741"/>
    </source>
</evidence>
<dbReference type="PANTHER" id="PTHR30075">
    <property type="entry name" value="GLYCYL-TRNA SYNTHETASE"/>
    <property type="match status" value="1"/>
</dbReference>
<evidence type="ECO:0000256" key="1">
    <source>
        <dbReference type="ARBA" id="ARBA00008226"/>
    </source>
</evidence>
<evidence type="ECO:0000313" key="9">
    <source>
        <dbReference type="EMBL" id="MBA0087807.1"/>
    </source>
</evidence>
<evidence type="ECO:0000313" key="10">
    <source>
        <dbReference type="Proteomes" id="UP000567293"/>
    </source>
</evidence>
<keyword evidence="4" id="KW-0547">Nucleotide-binding</keyword>
<dbReference type="Pfam" id="PF02092">
    <property type="entry name" value="tRNA_synt_2f"/>
    <property type="match status" value="1"/>
</dbReference>
<dbReference type="EMBL" id="JACDQQ010002196">
    <property type="protein sequence ID" value="MBA0087807.1"/>
    <property type="molecule type" value="Genomic_DNA"/>
</dbReference>
<comment type="caution">
    <text evidence="9">The sequence shown here is derived from an EMBL/GenBank/DDBJ whole genome shotgun (WGS) entry which is preliminary data.</text>
</comment>
<organism evidence="9 10">
    <name type="scientific">Candidatus Acidiferrum panamense</name>
    <dbReference type="NCBI Taxonomy" id="2741543"/>
    <lineage>
        <taxon>Bacteria</taxon>
        <taxon>Pseudomonadati</taxon>
        <taxon>Acidobacteriota</taxon>
        <taxon>Terriglobia</taxon>
        <taxon>Candidatus Acidiferrales</taxon>
        <taxon>Candidatus Acidiferrum</taxon>
    </lineage>
</organism>
<comment type="similarity">
    <text evidence="1">Belongs to the class-II aminoacyl-tRNA synthetase family.</text>
</comment>
<keyword evidence="6" id="KW-0648">Protein biosynthesis</keyword>
<dbReference type="PRINTS" id="PR01045">
    <property type="entry name" value="TRNASYNTHGB"/>
</dbReference>
<keyword evidence="5" id="KW-0067">ATP-binding</keyword>
<evidence type="ECO:0000256" key="7">
    <source>
        <dbReference type="ARBA" id="ARBA00023146"/>
    </source>
</evidence>
<dbReference type="PANTHER" id="PTHR30075:SF2">
    <property type="entry name" value="GLYCINE--TRNA LIGASE, CHLOROPLASTIC_MITOCHONDRIAL 2"/>
    <property type="match status" value="1"/>
</dbReference>
<dbReference type="InterPro" id="IPR006194">
    <property type="entry name" value="Gly-tRNA-synth_heterodimer"/>
</dbReference>
<dbReference type="GO" id="GO:0004820">
    <property type="term" value="F:glycine-tRNA ligase activity"/>
    <property type="evidence" value="ECO:0007669"/>
    <property type="project" value="UniProtKB-EC"/>
</dbReference>
<keyword evidence="10" id="KW-1185">Reference proteome</keyword>
<dbReference type="GO" id="GO:0006426">
    <property type="term" value="P:glycyl-tRNA aminoacylation"/>
    <property type="evidence" value="ECO:0007669"/>
    <property type="project" value="InterPro"/>
</dbReference>
<feature type="non-terminal residue" evidence="9">
    <location>
        <position position="320"/>
    </location>
</feature>
<accession>A0A7V8NUU6</accession>
<keyword evidence="7" id="KW-0030">Aminoacyl-tRNA synthetase</keyword>